<feature type="compositionally biased region" description="Acidic residues" evidence="1">
    <location>
        <begin position="239"/>
        <end position="250"/>
    </location>
</feature>
<dbReference type="AlphaFoldDB" id="A0A0J1B7X8"/>
<feature type="region of interest" description="Disordered" evidence="1">
    <location>
        <begin position="1"/>
        <end position="38"/>
    </location>
</feature>
<evidence type="ECO:0000313" key="2">
    <source>
        <dbReference type="EMBL" id="KLT43879.1"/>
    </source>
</evidence>
<gene>
    <name evidence="2" type="ORF">CC85DRAFT_291287</name>
</gene>
<sequence length="250" mass="27902">MSSQPPQRPPRQRRDRKDTRSAAMSQRDRDRMRTTPKEMKPTIRRMLRSVIRSQQDYTSVPEELGCANCLSGGVPCYVYAIHAVAVFSSKLHGKRTPVYGLCQTCKFRGLNCPFSKNIPPHQPRARQPQPPRTGKTQTKEEKKQRQKELLASQHPSKQAWEKKTDKWLSKSMSPQEGATRPNVSESAAVVEAGLVRSDADTGSASERNAEAAVLESVARGSADLASPPDAVNNNHSPQEDDDDDLEEVVW</sequence>
<evidence type="ECO:0000313" key="3">
    <source>
        <dbReference type="Proteomes" id="UP000053611"/>
    </source>
</evidence>
<feature type="compositionally biased region" description="Basic and acidic residues" evidence="1">
    <location>
        <begin position="137"/>
        <end position="148"/>
    </location>
</feature>
<dbReference type="GeneID" id="28985379"/>
<reference evidence="2 3" key="1">
    <citation type="submission" date="2015-03" db="EMBL/GenBank/DDBJ databases">
        <title>Genomics and transcriptomics of the oil-accumulating basidiomycete yeast T. oleaginosus allow insights into substrate utilization and the diverse evolutionary trajectories of mating systems in fungi.</title>
        <authorList>
            <consortium name="DOE Joint Genome Institute"/>
            <person name="Kourist R."/>
            <person name="Kracht O."/>
            <person name="Bracharz F."/>
            <person name="Lipzen A."/>
            <person name="Nolan M."/>
            <person name="Ohm R."/>
            <person name="Grigoriev I."/>
            <person name="Sun S."/>
            <person name="Heitman J."/>
            <person name="Bruck T."/>
            <person name="Nowrousian M."/>
        </authorList>
    </citation>
    <scope>NUCLEOTIDE SEQUENCE [LARGE SCALE GENOMIC DNA]</scope>
    <source>
        <strain evidence="2 3">IBC0246</strain>
    </source>
</reference>
<accession>A0A0J1B7X8</accession>
<dbReference type="EMBL" id="KQ087191">
    <property type="protein sequence ID" value="KLT43879.1"/>
    <property type="molecule type" value="Genomic_DNA"/>
</dbReference>
<keyword evidence="3" id="KW-1185">Reference proteome</keyword>
<dbReference type="Proteomes" id="UP000053611">
    <property type="component" value="Unassembled WGS sequence"/>
</dbReference>
<proteinExistence type="predicted"/>
<dbReference type="RefSeq" id="XP_018280370.1">
    <property type="nucleotide sequence ID" value="XM_018424776.1"/>
</dbReference>
<name>A0A0J1B7X8_9TREE</name>
<feature type="compositionally biased region" description="Basic and acidic residues" evidence="1">
    <location>
        <begin position="15"/>
        <end position="38"/>
    </location>
</feature>
<organism evidence="2 3">
    <name type="scientific">Cutaneotrichosporon oleaginosum</name>
    <dbReference type="NCBI Taxonomy" id="879819"/>
    <lineage>
        <taxon>Eukaryota</taxon>
        <taxon>Fungi</taxon>
        <taxon>Dikarya</taxon>
        <taxon>Basidiomycota</taxon>
        <taxon>Agaricomycotina</taxon>
        <taxon>Tremellomycetes</taxon>
        <taxon>Trichosporonales</taxon>
        <taxon>Trichosporonaceae</taxon>
        <taxon>Cutaneotrichosporon</taxon>
    </lineage>
</organism>
<feature type="region of interest" description="Disordered" evidence="1">
    <location>
        <begin position="116"/>
        <end position="250"/>
    </location>
</feature>
<feature type="compositionally biased region" description="Polar residues" evidence="1">
    <location>
        <begin position="170"/>
        <end position="185"/>
    </location>
</feature>
<evidence type="ECO:0000256" key="1">
    <source>
        <dbReference type="SAM" id="MobiDB-lite"/>
    </source>
</evidence>
<protein>
    <submittedName>
        <fullName evidence="2">Uncharacterized protein</fullName>
    </submittedName>
</protein>
<feature type="compositionally biased region" description="Basic and acidic residues" evidence="1">
    <location>
        <begin position="159"/>
        <end position="168"/>
    </location>
</feature>